<proteinExistence type="inferred from homology"/>
<evidence type="ECO:0000256" key="1">
    <source>
        <dbReference type="ARBA" id="ARBA00004138"/>
    </source>
</evidence>
<dbReference type="OrthoDB" id="166611at2759"/>
<evidence type="ECO:0000256" key="5">
    <source>
        <dbReference type="ARBA" id="ARBA00023069"/>
    </source>
</evidence>
<comment type="subcellular location">
    <subcellularLocation>
        <location evidence="1">Cell projection</location>
        <location evidence="1">Cilium</location>
    </subcellularLocation>
</comment>
<dbReference type="EMBL" id="KZ288508">
    <property type="protein sequence ID" value="PBC25131.1"/>
    <property type="molecule type" value="Genomic_DNA"/>
</dbReference>
<feature type="region of interest" description="Disordered" evidence="8">
    <location>
        <begin position="432"/>
        <end position="451"/>
    </location>
</feature>
<keyword evidence="6" id="KW-0966">Cell projection</keyword>
<dbReference type="GO" id="GO:0008017">
    <property type="term" value="F:microtubule binding"/>
    <property type="evidence" value="ECO:0007669"/>
    <property type="project" value="TreeGrafter"/>
</dbReference>
<feature type="coiled-coil region" evidence="7">
    <location>
        <begin position="30"/>
        <end position="168"/>
    </location>
</feature>
<feature type="coiled-coil region" evidence="7">
    <location>
        <begin position="209"/>
        <end position="246"/>
    </location>
</feature>
<evidence type="ECO:0000256" key="2">
    <source>
        <dbReference type="ARBA" id="ARBA00010841"/>
    </source>
</evidence>
<feature type="coiled-coil region" evidence="7">
    <location>
        <begin position="289"/>
        <end position="337"/>
    </location>
</feature>
<keyword evidence="4 7" id="KW-0175">Coiled coil</keyword>
<dbReference type="STRING" id="94128.A0A2A3E212"/>
<keyword evidence="5" id="KW-0969">Cilium</keyword>
<keyword evidence="10" id="KW-1185">Reference proteome</keyword>
<dbReference type="PANTHER" id="PTHR31954">
    <property type="entry name" value="CILIA- AND FLAGELLA-ASSOCIATED PROTEIN 157"/>
    <property type="match status" value="1"/>
</dbReference>
<evidence type="ECO:0000256" key="8">
    <source>
        <dbReference type="SAM" id="MobiDB-lite"/>
    </source>
</evidence>
<protein>
    <recommendedName>
        <fullName evidence="3">Cilia- and flagella-associated protein 157</fullName>
    </recommendedName>
</protein>
<evidence type="ECO:0000313" key="9">
    <source>
        <dbReference type="EMBL" id="PBC25131.1"/>
    </source>
</evidence>
<evidence type="ECO:0000256" key="4">
    <source>
        <dbReference type="ARBA" id="ARBA00023054"/>
    </source>
</evidence>
<dbReference type="AlphaFoldDB" id="A0A2A3E212"/>
<dbReference type="PANTHER" id="PTHR31954:SF1">
    <property type="entry name" value="CILIA- AND FLAGELLA-ASSOCIATED PROTEIN 157"/>
    <property type="match status" value="1"/>
</dbReference>
<evidence type="ECO:0000256" key="7">
    <source>
        <dbReference type="SAM" id="Coils"/>
    </source>
</evidence>
<sequence length="478" mass="56545">MQAKKRKVKTKKIKRKYLDEKETLSYEQEILDNNRQLARLRTENEKLEEEATRIKEKFQQLEEDRSDIIAYLKRSLENRIEESKELSEKVAVLEELRKDELAAFKKKEDAMQLEYKTMENNLNAEVKLAAGKLNALEDWRIARLDLMNKFEKQEKEMAEQEMRHKEELYEAEKSIVTKKDMMQKEMKEQLQILSERLLKAITLRITEIINRTIRENVALNRDLDKLLETNKKLENINIEHKKVEQILKLKWQVYEKKAEITQNKIVEQRNEMHKIVENFESLLIYYGNAERSNVRLKRLEDILEDKIKENNMLEKKIKKCEKNIMKAKDESERLTKLTIKREKELRSLKIVLNKATAFLNKAIEIVEEVYSNNKCLGPLASEMLHSLMEILQTDTIINIVDYTPSQIDKFECTYLLGSLGLIEPVISSIPVKKEEEEEEEEKSIHIPEEEEPFKPFKGLEQIETLSDISSTISSPKED</sequence>
<dbReference type="Proteomes" id="UP000242457">
    <property type="component" value="Unassembled WGS sequence"/>
</dbReference>
<name>A0A2A3E212_APICC</name>
<evidence type="ECO:0000313" key="10">
    <source>
        <dbReference type="Proteomes" id="UP000242457"/>
    </source>
</evidence>
<evidence type="ECO:0000256" key="6">
    <source>
        <dbReference type="ARBA" id="ARBA00023273"/>
    </source>
</evidence>
<accession>A0A2A3E212</accession>
<gene>
    <name evidence="9" type="ORF">APICC_05400</name>
</gene>
<dbReference type="GO" id="GO:0036064">
    <property type="term" value="C:ciliary basal body"/>
    <property type="evidence" value="ECO:0007669"/>
    <property type="project" value="TreeGrafter"/>
</dbReference>
<dbReference type="InterPro" id="IPR038844">
    <property type="entry name" value="CFAP157"/>
</dbReference>
<organism evidence="9 10">
    <name type="scientific">Apis cerana cerana</name>
    <name type="common">Oriental honeybee</name>
    <dbReference type="NCBI Taxonomy" id="94128"/>
    <lineage>
        <taxon>Eukaryota</taxon>
        <taxon>Metazoa</taxon>
        <taxon>Ecdysozoa</taxon>
        <taxon>Arthropoda</taxon>
        <taxon>Hexapoda</taxon>
        <taxon>Insecta</taxon>
        <taxon>Pterygota</taxon>
        <taxon>Neoptera</taxon>
        <taxon>Endopterygota</taxon>
        <taxon>Hymenoptera</taxon>
        <taxon>Apocrita</taxon>
        <taxon>Aculeata</taxon>
        <taxon>Apoidea</taxon>
        <taxon>Anthophila</taxon>
        <taxon>Apidae</taxon>
        <taxon>Apis</taxon>
    </lineage>
</organism>
<reference evidence="9 10" key="1">
    <citation type="submission" date="2014-07" db="EMBL/GenBank/DDBJ databases">
        <title>Genomic and transcriptomic analysis on Apis cerana provide comprehensive insights into honey bee biology.</title>
        <authorList>
            <person name="Diao Q."/>
            <person name="Sun L."/>
            <person name="Zheng H."/>
            <person name="Zheng H."/>
            <person name="Xu S."/>
            <person name="Wang S."/>
            <person name="Zeng Z."/>
            <person name="Hu F."/>
            <person name="Su S."/>
            <person name="Wu J."/>
        </authorList>
    </citation>
    <scope>NUCLEOTIDE SEQUENCE [LARGE SCALE GENOMIC DNA]</scope>
    <source>
        <tissue evidence="9">Pupae without intestine</tissue>
    </source>
</reference>
<evidence type="ECO:0000256" key="3">
    <source>
        <dbReference type="ARBA" id="ARBA00014087"/>
    </source>
</evidence>
<comment type="similarity">
    <text evidence="2">Belongs to the CFAP157 family.</text>
</comment>